<dbReference type="GO" id="GO:0000160">
    <property type="term" value="P:phosphorelay signal transduction system"/>
    <property type="evidence" value="ECO:0007669"/>
    <property type="project" value="InterPro"/>
</dbReference>
<dbReference type="PANTHER" id="PTHR43228">
    <property type="entry name" value="TWO-COMPONENT RESPONSE REGULATOR"/>
    <property type="match status" value="1"/>
</dbReference>
<dbReference type="CDD" id="cd17546">
    <property type="entry name" value="REC_hyHK_CKI1_RcsC-like"/>
    <property type="match status" value="1"/>
</dbReference>
<organism evidence="2">
    <name type="scientific">marine sediment metagenome</name>
    <dbReference type="NCBI Taxonomy" id="412755"/>
    <lineage>
        <taxon>unclassified sequences</taxon>
        <taxon>metagenomes</taxon>
        <taxon>ecological metagenomes</taxon>
    </lineage>
</organism>
<comment type="caution">
    <text evidence="2">The sequence shown here is derived from an EMBL/GenBank/DDBJ whole genome shotgun (WGS) entry which is preliminary data.</text>
</comment>
<sequence>MRVLVVEDDFISRKLLTTLLGHYGECDIAVDGNEAVDAFRMALDEGKPYDLICMDIMMPNLDGQAALKEIRALEKEKAIPAAEEVKVVMTTALDDPKNVMESLYKGGAAAYIVKPIDKKKLIDEVRKLGLLD</sequence>
<dbReference type="AlphaFoldDB" id="A0A0F9E7K3"/>
<protein>
    <recommendedName>
        <fullName evidence="1">Response regulatory domain-containing protein</fullName>
    </recommendedName>
</protein>
<accession>A0A0F9E7K3</accession>
<dbReference type="InterPro" id="IPR001789">
    <property type="entry name" value="Sig_transdc_resp-reg_receiver"/>
</dbReference>
<dbReference type="SUPFAM" id="SSF52172">
    <property type="entry name" value="CheY-like"/>
    <property type="match status" value="1"/>
</dbReference>
<feature type="domain" description="Response regulatory" evidence="1">
    <location>
        <begin position="2"/>
        <end position="129"/>
    </location>
</feature>
<dbReference type="PANTHER" id="PTHR43228:SF1">
    <property type="entry name" value="TWO-COMPONENT RESPONSE REGULATOR ARR22"/>
    <property type="match status" value="1"/>
</dbReference>
<dbReference type="InterPro" id="IPR011006">
    <property type="entry name" value="CheY-like_superfamily"/>
</dbReference>
<dbReference type="InterPro" id="IPR052048">
    <property type="entry name" value="ST_Response_Regulator"/>
</dbReference>
<proteinExistence type="predicted"/>
<dbReference type="PROSITE" id="PS50110">
    <property type="entry name" value="RESPONSE_REGULATORY"/>
    <property type="match status" value="1"/>
</dbReference>
<evidence type="ECO:0000313" key="2">
    <source>
        <dbReference type="EMBL" id="KKL70013.1"/>
    </source>
</evidence>
<name>A0A0F9E7K3_9ZZZZ</name>
<dbReference type="EMBL" id="LAZR01026021">
    <property type="protein sequence ID" value="KKL70013.1"/>
    <property type="molecule type" value="Genomic_DNA"/>
</dbReference>
<dbReference type="SMART" id="SM00448">
    <property type="entry name" value="REC"/>
    <property type="match status" value="1"/>
</dbReference>
<dbReference type="Pfam" id="PF00072">
    <property type="entry name" value="Response_reg"/>
    <property type="match status" value="1"/>
</dbReference>
<dbReference type="Gene3D" id="3.40.50.2300">
    <property type="match status" value="1"/>
</dbReference>
<evidence type="ECO:0000259" key="1">
    <source>
        <dbReference type="PROSITE" id="PS50110"/>
    </source>
</evidence>
<gene>
    <name evidence="2" type="ORF">LCGC14_2109170</name>
</gene>
<reference evidence="2" key="1">
    <citation type="journal article" date="2015" name="Nature">
        <title>Complex archaea that bridge the gap between prokaryotes and eukaryotes.</title>
        <authorList>
            <person name="Spang A."/>
            <person name="Saw J.H."/>
            <person name="Jorgensen S.L."/>
            <person name="Zaremba-Niedzwiedzka K."/>
            <person name="Martijn J."/>
            <person name="Lind A.E."/>
            <person name="van Eijk R."/>
            <person name="Schleper C."/>
            <person name="Guy L."/>
            <person name="Ettema T.J."/>
        </authorList>
    </citation>
    <scope>NUCLEOTIDE SEQUENCE</scope>
</reference>